<dbReference type="HAMAP" id="MF_00260">
    <property type="entry name" value="Porphobil_deam"/>
    <property type="match status" value="1"/>
</dbReference>
<evidence type="ECO:0000256" key="7">
    <source>
        <dbReference type="HAMAP-Rule" id="MF_00260"/>
    </source>
</evidence>
<evidence type="ECO:0000256" key="5">
    <source>
        <dbReference type="ARBA" id="ARBA00023244"/>
    </source>
</evidence>
<evidence type="ECO:0000256" key="6">
    <source>
        <dbReference type="ARBA" id="ARBA00048169"/>
    </source>
</evidence>
<keyword evidence="4 7" id="KW-0808">Transferase</keyword>
<evidence type="ECO:0000313" key="11">
    <source>
        <dbReference type="Proteomes" id="UP000316292"/>
    </source>
</evidence>
<name>A0A538SEQ5_UNCEI</name>
<feature type="domain" description="Porphobilinogen deaminase C-terminal" evidence="9">
    <location>
        <begin position="219"/>
        <end position="288"/>
    </location>
</feature>
<evidence type="ECO:0000256" key="2">
    <source>
        <dbReference type="ARBA" id="ARBA00005638"/>
    </source>
</evidence>
<dbReference type="Gene3D" id="3.30.160.40">
    <property type="entry name" value="Porphobilinogen deaminase, C-terminal domain"/>
    <property type="match status" value="1"/>
</dbReference>
<accession>A0A538SEQ5</accession>
<dbReference type="PIRSF" id="PIRSF001438">
    <property type="entry name" value="4pyrrol_synth_OHMeBilane_synth"/>
    <property type="match status" value="1"/>
</dbReference>
<dbReference type="NCBIfam" id="TIGR00212">
    <property type="entry name" value="hemC"/>
    <property type="match status" value="1"/>
</dbReference>
<comment type="similarity">
    <text evidence="2 7">Belongs to the HMBS family.</text>
</comment>
<dbReference type="SUPFAM" id="SSF54782">
    <property type="entry name" value="Porphobilinogen deaminase (hydroxymethylbilane synthase), C-terminal domain"/>
    <property type="match status" value="1"/>
</dbReference>
<dbReference type="PANTHER" id="PTHR11557:SF0">
    <property type="entry name" value="PORPHOBILINOGEN DEAMINASE"/>
    <property type="match status" value="1"/>
</dbReference>
<dbReference type="FunFam" id="3.40.190.10:FF:000005">
    <property type="entry name" value="Porphobilinogen deaminase"/>
    <property type="match status" value="1"/>
</dbReference>
<dbReference type="EC" id="2.5.1.61" evidence="7"/>
<comment type="caution">
    <text evidence="10">The sequence shown here is derived from an EMBL/GenBank/DDBJ whole genome shotgun (WGS) entry which is preliminary data.</text>
</comment>
<comment type="catalytic activity">
    <reaction evidence="6 7">
        <text>4 porphobilinogen + H2O = hydroxymethylbilane + 4 NH4(+)</text>
        <dbReference type="Rhea" id="RHEA:13185"/>
        <dbReference type="ChEBI" id="CHEBI:15377"/>
        <dbReference type="ChEBI" id="CHEBI:28938"/>
        <dbReference type="ChEBI" id="CHEBI:57845"/>
        <dbReference type="ChEBI" id="CHEBI:58126"/>
        <dbReference type="EC" id="2.5.1.61"/>
    </reaction>
</comment>
<feature type="modified residue" description="S-(dipyrrolylmethanemethyl)cysteine" evidence="7">
    <location>
        <position position="235"/>
    </location>
</feature>
<keyword evidence="5 7" id="KW-0627">Porphyrin biosynthesis</keyword>
<sequence>MRIGTRGSSLALAQSERVRASLPGSPRDHRLVVIKTTGDLNPTAALARIGGKGVFTKEIEEALLRSEIDIAVHSLKDLPTDERPGLRLGALLRREDPRDAFVSRDGSTFEKLRSGATVGTSSLRRRSQVLARRPDLRVEDLRGNVPTRLTRVQEGTLDSIIVAVAGLIRLRLLDRATQVLEESVMLPAPGQGILAIQIRAGDAATAAAVASMNDAQAAAEAAAERALLEGLGGGCLVPVGARARAKGGALELTGYVGHPEGRPSMRMTASGSTDRSAEVGRALAVTMIGQGARSILDEVRSMERFP</sequence>
<feature type="domain" description="Porphobilinogen deaminase N-terminal" evidence="8">
    <location>
        <begin position="1"/>
        <end position="205"/>
    </location>
</feature>
<dbReference type="InterPro" id="IPR022417">
    <property type="entry name" value="Porphobilin_deaminase_N"/>
</dbReference>
<protein>
    <recommendedName>
        <fullName evidence="7">Porphobilinogen deaminase</fullName>
        <shortName evidence="7">PBG</shortName>
        <ecNumber evidence="7">2.5.1.61</ecNumber>
    </recommendedName>
    <alternativeName>
        <fullName evidence="7">Hydroxymethylbilane synthase</fullName>
        <shortName evidence="7">HMBS</shortName>
    </alternativeName>
    <alternativeName>
        <fullName evidence="7">Pre-uroporphyrinogen synthase</fullName>
    </alternativeName>
</protein>
<dbReference type="GO" id="GO:0004418">
    <property type="term" value="F:hydroxymethylbilane synthase activity"/>
    <property type="evidence" value="ECO:0007669"/>
    <property type="project" value="UniProtKB-UniRule"/>
</dbReference>
<dbReference type="PRINTS" id="PR00151">
    <property type="entry name" value="PORPHBDMNASE"/>
</dbReference>
<gene>
    <name evidence="7 10" type="primary">hemC</name>
    <name evidence="10" type="ORF">E6K71_03865</name>
</gene>
<dbReference type="Pfam" id="PF01379">
    <property type="entry name" value="Porphobil_deam"/>
    <property type="match status" value="1"/>
</dbReference>
<dbReference type="Proteomes" id="UP000316292">
    <property type="component" value="Unassembled WGS sequence"/>
</dbReference>
<proteinExistence type="inferred from homology"/>
<evidence type="ECO:0000256" key="1">
    <source>
        <dbReference type="ARBA" id="ARBA00002869"/>
    </source>
</evidence>
<dbReference type="Gene3D" id="3.40.190.10">
    <property type="entry name" value="Periplasmic binding protein-like II"/>
    <property type="match status" value="2"/>
</dbReference>
<evidence type="ECO:0000256" key="3">
    <source>
        <dbReference type="ARBA" id="ARBA00011245"/>
    </source>
</evidence>
<dbReference type="InterPro" id="IPR000860">
    <property type="entry name" value="HemC"/>
</dbReference>
<dbReference type="EMBL" id="VBOR01000049">
    <property type="protein sequence ID" value="TMQ49863.1"/>
    <property type="molecule type" value="Genomic_DNA"/>
</dbReference>
<dbReference type="GO" id="GO:0005737">
    <property type="term" value="C:cytoplasm"/>
    <property type="evidence" value="ECO:0007669"/>
    <property type="project" value="UniProtKB-UniRule"/>
</dbReference>
<dbReference type="AlphaFoldDB" id="A0A538SEQ5"/>
<evidence type="ECO:0000259" key="8">
    <source>
        <dbReference type="Pfam" id="PF01379"/>
    </source>
</evidence>
<dbReference type="InterPro" id="IPR022418">
    <property type="entry name" value="Porphobilinogen_deaminase_C"/>
</dbReference>
<dbReference type="GO" id="GO:0006782">
    <property type="term" value="P:protoporphyrinogen IX biosynthetic process"/>
    <property type="evidence" value="ECO:0007669"/>
    <property type="project" value="UniProtKB-UniRule"/>
</dbReference>
<dbReference type="InterPro" id="IPR022419">
    <property type="entry name" value="Porphobilin_deaminase_cofac_BS"/>
</dbReference>
<comment type="subunit">
    <text evidence="3 7">Monomer.</text>
</comment>
<dbReference type="Pfam" id="PF03900">
    <property type="entry name" value="Porphobil_deamC"/>
    <property type="match status" value="1"/>
</dbReference>
<reference evidence="10 11" key="1">
    <citation type="journal article" date="2019" name="Nat. Microbiol.">
        <title>Mediterranean grassland soil C-N compound turnover is dependent on rainfall and depth, and is mediated by genomically divergent microorganisms.</title>
        <authorList>
            <person name="Diamond S."/>
            <person name="Andeer P.F."/>
            <person name="Li Z."/>
            <person name="Crits-Christoph A."/>
            <person name="Burstein D."/>
            <person name="Anantharaman K."/>
            <person name="Lane K.R."/>
            <person name="Thomas B.C."/>
            <person name="Pan C."/>
            <person name="Northen T.R."/>
            <person name="Banfield J.F."/>
        </authorList>
    </citation>
    <scope>NUCLEOTIDE SEQUENCE [LARGE SCALE GENOMIC DNA]</scope>
    <source>
        <strain evidence="10">WS_1</strain>
    </source>
</reference>
<evidence type="ECO:0000259" key="9">
    <source>
        <dbReference type="Pfam" id="PF03900"/>
    </source>
</evidence>
<dbReference type="SUPFAM" id="SSF53850">
    <property type="entry name" value="Periplasmic binding protein-like II"/>
    <property type="match status" value="1"/>
</dbReference>
<organism evidence="10 11">
    <name type="scientific">Eiseniibacteriota bacterium</name>
    <dbReference type="NCBI Taxonomy" id="2212470"/>
    <lineage>
        <taxon>Bacteria</taxon>
        <taxon>Candidatus Eiseniibacteriota</taxon>
    </lineage>
</organism>
<evidence type="ECO:0000256" key="4">
    <source>
        <dbReference type="ARBA" id="ARBA00022679"/>
    </source>
</evidence>
<evidence type="ECO:0000313" key="10">
    <source>
        <dbReference type="EMBL" id="TMQ49863.1"/>
    </source>
</evidence>
<comment type="function">
    <text evidence="1 7">Tetrapolymerization of the monopyrrole PBG into the hydroxymethylbilane pre-uroporphyrinogen in several discrete steps.</text>
</comment>
<comment type="cofactor">
    <cofactor evidence="7">
        <name>dipyrromethane</name>
        <dbReference type="ChEBI" id="CHEBI:60342"/>
    </cofactor>
    <text evidence="7">Binds 1 dipyrromethane group covalently.</text>
</comment>
<dbReference type="InterPro" id="IPR036803">
    <property type="entry name" value="Porphobilinogen_deaminase_C_sf"/>
</dbReference>
<dbReference type="PROSITE" id="PS00533">
    <property type="entry name" value="PORPHOBILINOGEN_DEAM"/>
    <property type="match status" value="1"/>
</dbReference>
<comment type="miscellaneous">
    <text evidence="7">The porphobilinogen subunits are added to the dipyrromethane group.</text>
</comment>
<dbReference type="PANTHER" id="PTHR11557">
    <property type="entry name" value="PORPHOBILINOGEN DEAMINASE"/>
    <property type="match status" value="1"/>
</dbReference>